<comment type="caution">
    <text evidence="2">The sequence shown here is derived from an EMBL/GenBank/DDBJ whole genome shotgun (WGS) entry which is preliminary data.</text>
</comment>
<evidence type="ECO:0000313" key="2">
    <source>
        <dbReference type="EMBL" id="RRT55669.1"/>
    </source>
</evidence>
<accession>A0A426YVC3</accession>
<name>A0A426YVC3_ENSVE</name>
<reference evidence="2 3" key="1">
    <citation type="journal article" date="2014" name="Agronomy (Basel)">
        <title>A Draft Genome Sequence for Ensete ventricosum, the Drought-Tolerant Tree Against Hunger.</title>
        <authorList>
            <person name="Harrison J."/>
            <person name="Moore K.A."/>
            <person name="Paszkiewicz K."/>
            <person name="Jones T."/>
            <person name="Grant M."/>
            <person name="Ambacheew D."/>
            <person name="Muzemil S."/>
            <person name="Studholme D.J."/>
        </authorList>
    </citation>
    <scope>NUCLEOTIDE SEQUENCE [LARGE SCALE GENOMIC DNA]</scope>
</reference>
<dbReference type="Proteomes" id="UP000287651">
    <property type="component" value="Unassembled WGS sequence"/>
</dbReference>
<dbReference type="EMBL" id="AMZH03009977">
    <property type="protein sequence ID" value="RRT55669.1"/>
    <property type="molecule type" value="Genomic_DNA"/>
</dbReference>
<gene>
    <name evidence="2" type="ORF">B296_00048280</name>
</gene>
<sequence>MRLRRRASDGSARQRKKGGWSRGRKIVALFLLLRGVRVLWIQERLGLEASSGGKPVEQQDRTLLAAKI</sequence>
<evidence type="ECO:0000256" key="1">
    <source>
        <dbReference type="SAM" id="MobiDB-lite"/>
    </source>
</evidence>
<organism evidence="2 3">
    <name type="scientific">Ensete ventricosum</name>
    <name type="common">Abyssinian banana</name>
    <name type="synonym">Musa ensete</name>
    <dbReference type="NCBI Taxonomy" id="4639"/>
    <lineage>
        <taxon>Eukaryota</taxon>
        <taxon>Viridiplantae</taxon>
        <taxon>Streptophyta</taxon>
        <taxon>Embryophyta</taxon>
        <taxon>Tracheophyta</taxon>
        <taxon>Spermatophyta</taxon>
        <taxon>Magnoliopsida</taxon>
        <taxon>Liliopsida</taxon>
        <taxon>Zingiberales</taxon>
        <taxon>Musaceae</taxon>
        <taxon>Ensete</taxon>
    </lineage>
</organism>
<protein>
    <submittedName>
        <fullName evidence="2">Uncharacterized protein</fullName>
    </submittedName>
</protein>
<proteinExistence type="predicted"/>
<dbReference type="AlphaFoldDB" id="A0A426YVC3"/>
<evidence type="ECO:0000313" key="3">
    <source>
        <dbReference type="Proteomes" id="UP000287651"/>
    </source>
</evidence>
<feature type="region of interest" description="Disordered" evidence="1">
    <location>
        <begin position="1"/>
        <end position="20"/>
    </location>
</feature>